<keyword evidence="5" id="KW-1185">Reference proteome</keyword>
<dbReference type="EMBL" id="BFAA01013913">
    <property type="protein sequence ID" value="GCB76219.1"/>
    <property type="molecule type" value="Genomic_DNA"/>
</dbReference>
<name>A0A401PSV2_SCYTO</name>
<evidence type="ECO:0000259" key="3">
    <source>
        <dbReference type="Pfam" id="PF00021"/>
    </source>
</evidence>
<sequence>WTLKCYQCASPLGNCSQQVVCNPAGNYKCTTTAITVTNANQGARQIIKSCGICTEPVSFNTGVFTYFQGSKCCTSDLCNDVSHQVEENTALNGVECYACHNGSVATCTSSTSIVKCVGIQNRCAYTYIQLPVSGQHAVVKGCDDAVTPVMGCLEFAAPSQYSASLQAAQWPPSNKSSAEHPKSLSLKVAGIVLEVCPLMPVHSQWKELIDAANLRTATTKPSQWKQTPT</sequence>
<proteinExistence type="predicted"/>
<organism evidence="4 5">
    <name type="scientific">Scyliorhinus torazame</name>
    <name type="common">Cloudy catshark</name>
    <name type="synonym">Catulus torazame</name>
    <dbReference type="NCBI Taxonomy" id="75743"/>
    <lineage>
        <taxon>Eukaryota</taxon>
        <taxon>Metazoa</taxon>
        <taxon>Chordata</taxon>
        <taxon>Craniata</taxon>
        <taxon>Vertebrata</taxon>
        <taxon>Chondrichthyes</taxon>
        <taxon>Elasmobranchii</taxon>
        <taxon>Galeomorphii</taxon>
        <taxon>Galeoidea</taxon>
        <taxon>Carcharhiniformes</taxon>
        <taxon>Scyliorhinidae</taxon>
        <taxon>Scyliorhinus</taxon>
    </lineage>
</organism>
<comment type="subcellular location">
    <subcellularLocation>
        <location evidence="1">Secreted</location>
    </subcellularLocation>
</comment>
<feature type="non-terminal residue" evidence="4">
    <location>
        <position position="1"/>
    </location>
</feature>
<dbReference type="Proteomes" id="UP000288216">
    <property type="component" value="Unassembled WGS sequence"/>
</dbReference>
<dbReference type="InterPro" id="IPR045860">
    <property type="entry name" value="Snake_toxin-like_sf"/>
</dbReference>
<feature type="domain" description="UPAR/Ly6" evidence="3">
    <location>
        <begin position="2"/>
        <end position="80"/>
    </location>
</feature>
<evidence type="ECO:0000313" key="5">
    <source>
        <dbReference type="Proteomes" id="UP000288216"/>
    </source>
</evidence>
<protein>
    <recommendedName>
        <fullName evidence="3">UPAR/Ly6 domain-containing protein</fullName>
    </recommendedName>
</protein>
<dbReference type="GO" id="GO:0005576">
    <property type="term" value="C:extracellular region"/>
    <property type="evidence" value="ECO:0007669"/>
    <property type="project" value="UniProtKB-SubCell"/>
</dbReference>
<dbReference type="Pfam" id="PF00021">
    <property type="entry name" value="UPAR_LY6"/>
    <property type="match status" value="2"/>
</dbReference>
<evidence type="ECO:0000256" key="1">
    <source>
        <dbReference type="ARBA" id="ARBA00004613"/>
    </source>
</evidence>
<feature type="domain" description="UPAR/Ly6" evidence="3">
    <location>
        <begin position="93"/>
        <end position="145"/>
    </location>
</feature>
<gene>
    <name evidence="4" type="ORF">scyTo_0019109</name>
</gene>
<evidence type="ECO:0000256" key="2">
    <source>
        <dbReference type="ARBA" id="ARBA00022525"/>
    </source>
</evidence>
<dbReference type="InterPro" id="IPR050918">
    <property type="entry name" value="CNF-like_PLA2_Inhibitor"/>
</dbReference>
<dbReference type="Gene3D" id="2.10.60.10">
    <property type="entry name" value="CD59"/>
    <property type="match status" value="2"/>
</dbReference>
<dbReference type="OrthoDB" id="9907178at2759"/>
<dbReference type="STRING" id="75743.A0A401PSV2"/>
<accession>A0A401PSV2</accession>
<dbReference type="SUPFAM" id="SSF57302">
    <property type="entry name" value="Snake toxin-like"/>
    <property type="match status" value="2"/>
</dbReference>
<reference evidence="4 5" key="1">
    <citation type="journal article" date="2018" name="Nat. Ecol. Evol.">
        <title>Shark genomes provide insights into elasmobranch evolution and the origin of vertebrates.</title>
        <authorList>
            <person name="Hara Y"/>
            <person name="Yamaguchi K"/>
            <person name="Onimaru K"/>
            <person name="Kadota M"/>
            <person name="Koyanagi M"/>
            <person name="Keeley SD"/>
            <person name="Tatsumi K"/>
            <person name="Tanaka K"/>
            <person name="Motone F"/>
            <person name="Kageyama Y"/>
            <person name="Nozu R"/>
            <person name="Adachi N"/>
            <person name="Nishimura O"/>
            <person name="Nakagawa R"/>
            <person name="Tanegashima C"/>
            <person name="Kiyatake I"/>
            <person name="Matsumoto R"/>
            <person name="Murakumo K"/>
            <person name="Nishida K"/>
            <person name="Terakita A"/>
            <person name="Kuratani S"/>
            <person name="Sato K"/>
            <person name="Hyodo S Kuraku.S."/>
        </authorList>
    </citation>
    <scope>NUCLEOTIDE SEQUENCE [LARGE SCALE GENOMIC DNA]</scope>
</reference>
<dbReference type="AlphaFoldDB" id="A0A401PSV2"/>
<dbReference type="PANTHER" id="PTHR20914:SF24">
    <property type="entry name" value="LYMPHOCYTE ANTIGEN 6 FAMILY MEMBER M2-RELATED"/>
    <property type="match status" value="1"/>
</dbReference>
<evidence type="ECO:0000313" key="4">
    <source>
        <dbReference type="EMBL" id="GCB76219.1"/>
    </source>
</evidence>
<comment type="caution">
    <text evidence="4">The sequence shown here is derived from an EMBL/GenBank/DDBJ whole genome shotgun (WGS) entry which is preliminary data.</text>
</comment>
<dbReference type="InterPro" id="IPR016054">
    <property type="entry name" value="LY6_UPA_recep-like"/>
</dbReference>
<keyword evidence="2" id="KW-0964">Secreted</keyword>
<dbReference type="PANTHER" id="PTHR20914">
    <property type="entry name" value="LY6/PLAUR DOMAIN-CONTAINING PROTEIN 8"/>
    <property type="match status" value="1"/>
</dbReference>